<dbReference type="SUPFAM" id="SSF55205">
    <property type="entry name" value="EPT/RTPC-like"/>
    <property type="match status" value="1"/>
</dbReference>
<evidence type="ECO:0000256" key="14">
    <source>
        <dbReference type="ARBA" id="ARBA00042842"/>
    </source>
</evidence>
<evidence type="ECO:0000256" key="4">
    <source>
        <dbReference type="ARBA" id="ARBA00022618"/>
    </source>
</evidence>
<dbReference type="PANTHER" id="PTHR43783">
    <property type="entry name" value="UDP-N-ACETYLGLUCOSAMINE 1-CARBOXYVINYLTRANSFERASE"/>
    <property type="match status" value="1"/>
</dbReference>
<evidence type="ECO:0000256" key="5">
    <source>
        <dbReference type="ARBA" id="ARBA00022679"/>
    </source>
</evidence>
<dbReference type="GO" id="GO:0008760">
    <property type="term" value="F:UDP-N-acetylglucosamine 1-carboxyvinyltransferase activity"/>
    <property type="evidence" value="ECO:0007669"/>
    <property type="project" value="UniProtKB-EC"/>
</dbReference>
<protein>
    <recommendedName>
        <fullName evidence="12">UDP-N-acetylglucosamine 1-carboxyvinyltransferase</fullName>
        <ecNumber evidence="11">2.5.1.7</ecNumber>
    </recommendedName>
    <alternativeName>
        <fullName evidence="13">Enoylpyruvate transferase</fullName>
    </alternativeName>
    <alternativeName>
        <fullName evidence="14">UDP-N-acetylglucosamine enolpyruvyl transferase</fullName>
    </alternativeName>
</protein>
<evidence type="ECO:0000259" key="16">
    <source>
        <dbReference type="Pfam" id="PF00275"/>
    </source>
</evidence>
<dbReference type="InterPro" id="IPR013792">
    <property type="entry name" value="RNA3'P_cycl/enolpyr_Trfase_a/b"/>
</dbReference>
<evidence type="ECO:0000256" key="6">
    <source>
        <dbReference type="ARBA" id="ARBA00022960"/>
    </source>
</evidence>
<dbReference type="Proteomes" id="UP000182589">
    <property type="component" value="Unassembled WGS sequence"/>
</dbReference>
<dbReference type="InterPro" id="IPR001986">
    <property type="entry name" value="Enolpyruvate_Tfrase_dom"/>
</dbReference>
<keyword evidence="8" id="KW-0131">Cell cycle</keyword>
<dbReference type="InterPro" id="IPR036968">
    <property type="entry name" value="Enolpyruvate_Tfrase_sf"/>
</dbReference>
<keyword evidence="7" id="KW-0573">Peptidoglycan synthesis</keyword>
<keyword evidence="4" id="KW-0132">Cell division</keyword>
<proteinExistence type="inferred from homology"/>
<dbReference type="PANTHER" id="PTHR43783:SF1">
    <property type="entry name" value="UDP-N-ACETYLGLUCOSAMINE 1-CARBOXYVINYLTRANSFERASE"/>
    <property type="match status" value="1"/>
</dbReference>
<evidence type="ECO:0000256" key="10">
    <source>
        <dbReference type="ARBA" id="ARBA00038367"/>
    </source>
</evidence>
<keyword evidence="5 17" id="KW-0808">Transferase</keyword>
<dbReference type="AlphaFoldDB" id="A0A1H2UZD3"/>
<reference evidence="18" key="1">
    <citation type="submission" date="2016-10" db="EMBL/GenBank/DDBJ databases">
        <authorList>
            <person name="Varghese N."/>
        </authorList>
    </citation>
    <scope>NUCLEOTIDE SEQUENCE [LARGE SCALE GENOMIC DNA]</scope>
    <source>
        <strain evidence="18">DSM 12489</strain>
    </source>
</reference>
<evidence type="ECO:0000256" key="12">
    <source>
        <dbReference type="ARBA" id="ARBA00039754"/>
    </source>
</evidence>
<evidence type="ECO:0000256" key="8">
    <source>
        <dbReference type="ARBA" id="ARBA00023306"/>
    </source>
</evidence>
<evidence type="ECO:0000256" key="13">
    <source>
        <dbReference type="ARBA" id="ARBA00042443"/>
    </source>
</evidence>
<dbReference type="EMBL" id="FNOJ01000009">
    <property type="protein sequence ID" value="SDW61446.1"/>
    <property type="molecule type" value="Genomic_DNA"/>
</dbReference>
<evidence type="ECO:0000256" key="1">
    <source>
        <dbReference type="ARBA" id="ARBA00004496"/>
    </source>
</evidence>
<evidence type="ECO:0000313" key="17">
    <source>
        <dbReference type="EMBL" id="SDW61446.1"/>
    </source>
</evidence>
<keyword evidence="3" id="KW-0963">Cytoplasm</keyword>
<comment type="catalytic activity">
    <reaction evidence="15">
        <text>phosphoenolpyruvate + UDP-N-acetyl-alpha-D-glucosamine = UDP-N-acetyl-3-O-(1-carboxyvinyl)-alpha-D-glucosamine + phosphate</text>
        <dbReference type="Rhea" id="RHEA:18681"/>
        <dbReference type="ChEBI" id="CHEBI:43474"/>
        <dbReference type="ChEBI" id="CHEBI:57705"/>
        <dbReference type="ChEBI" id="CHEBI:58702"/>
        <dbReference type="ChEBI" id="CHEBI:68483"/>
        <dbReference type="EC" id="2.5.1.7"/>
    </reaction>
</comment>
<keyword evidence="18" id="KW-1185">Reference proteome</keyword>
<evidence type="ECO:0000256" key="11">
    <source>
        <dbReference type="ARBA" id="ARBA00039108"/>
    </source>
</evidence>
<dbReference type="GO" id="GO:0008360">
    <property type="term" value="P:regulation of cell shape"/>
    <property type="evidence" value="ECO:0007669"/>
    <property type="project" value="UniProtKB-KW"/>
</dbReference>
<comment type="pathway">
    <text evidence="2">Cell wall biogenesis; peptidoglycan biosynthesis.</text>
</comment>
<keyword evidence="9" id="KW-0961">Cell wall biogenesis/degradation</keyword>
<gene>
    <name evidence="17" type="ORF">SAMN04489725_10977</name>
</gene>
<dbReference type="GO" id="GO:0005737">
    <property type="term" value="C:cytoplasm"/>
    <property type="evidence" value="ECO:0007669"/>
    <property type="project" value="UniProtKB-SubCell"/>
</dbReference>
<evidence type="ECO:0000256" key="2">
    <source>
        <dbReference type="ARBA" id="ARBA00004752"/>
    </source>
</evidence>
<evidence type="ECO:0000256" key="15">
    <source>
        <dbReference type="ARBA" id="ARBA00047527"/>
    </source>
</evidence>
<dbReference type="Gene3D" id="3.65.10.10">
    <property type="entry name" value="Enolpyruvate transferase domain"/>
    <property type="match status" value="2"/>
</dbReference>
<sequence length="100" mass="10766">MDRLRIYGGVPLSGETSVYGAKNAALPILAATVMVNGTTVVENVPDLEDVHVMVEILRALGAKVRVDGDVIEVDASTIHSTDVPMHLMQKMRSPILPNML</sequence>
<feature type="domain" description="Enolpyruvate transferase" evidence="16">
    <location>
        <begin position="8"/>
        <end position="93"/>
    </location>
</feature>
<dbReference type="Pfam" id="PF00275">
    <property type="entry name" value="EPSP_synthase"/>
    <property type="match status" value="1"/>
</dbReference>
<comment type="similarity">
    <text evidence="10">Belongs to the EPSP synthase family. MurA subfamily.</text>
</comment>
<evidence type="ECO:0000256" key="3">
    <source>
        <dbReference type="ARBA" id="ARBA00022490"/>
    </source>
</evidence>
<evidence type="ECO:0000256" key="7">
    <source>
        <dbReference type="ARBA" id="ARBA00022984"/>
    </source>
</evidence>
<evidence type="ECO:0000256" key="9">
    <source>
        <dbReference type="ARBA" id="ARBA00023316"/>
    </source>
</evidence>
<dbReference type="GO" id="GO:0051301">
    <property type="term" value="P:cell division"/>
    <property type="evidence" value="ECO:0007669"/>
    <property type="project" value="UniProtKB-KW"/>
</dbReference>
<dbReference type="RefSeq" id="WP_040289381.1">
    <property type="nucleotide sequence ID" value="NZ_FNOJ01000009.1"/>
</dbReference>
<dbReference type="EC" id="2.5.1.7" evidence="11"/>
<keyword evidence="6" id="KW-0133">Cell shape</keyword>
<accession>A0A1H2UZD3</accession>
<name>A0A1H2UZD3_9BACL</name>
<dbReference type="GO" id="GO:0009252">
    <property type="term" value="P:peptidoglycan biosynthetic process"/>
    <property type="evidence" value="ECO:0007669"/>
    <property type="project" value="UniProtKB-KW"/>
</dbReference>
<dbReference type="InterPro" id="IPR050068">
    <property type="entry name" value="MurA_subfamily"/>
</dbReference>
<dbReference type="GO" id="GO:0071555">
    <property type="term" value="P:cell wall organization"/>
    <property type="evidence" value="ECO:0007669"/>
    <property type="project" value="UniProtKB-KW"/>
</dbReference>
<dbReference type="STRING" id="89784.SAMN04489725_10977"/>
<organism evidence="17 18">
    <name type="scientific">Alicyclobacillus hesperidum</name>
    <dbReference type="NCBI Taxonomy" id="89784"/>
    <lineage>
        <taxon>Bacteria</taxon>
        <taxon>Bacillati</taxon>
        <taxon>Bacillota</taxon>
        <taxon>Bacilli</taxon>
        <taxon>Bacillales</taxon>
        <taxon>Alicyclobacillaceae</taxon>
        <taxon>Alicyclobacillus</taxon>
    </lineage>
</organism>
<comment type="subcellular location">
    <subcellularLocation>
        <location evidence="1">Cytoplasm</location>
    </subcellularLocation>
</comment>
<evidence type="ECO:0000313" key="18">
    <source>
        <dbReference type="Proteomes" id="UP000182589"/>
    </source>
</evidence>